<protein>
    <recommendedName>
        <fullName evidence="3">DUF4198 domain-containing protein</fullName>
    </recommendedName>
</protein>
<dbReference type="InterPro" id="IPR019613">
    <property type="entry name" value="DUF4198"/>
</dbReference>
<proteinExistence type="predicted"/>
<evidence type="ECO:0000313" key="1">
    <source>
        <dbReference type="EMBL" id="KMT63968.1"/>
    </source>
</evidence>
<evidence type="ECO:0008006" key="3">
    <source>
        <dbReference type="Google" id="ProtNLM"/>
    </source>
</evidence>
<sequence length="289" mass="32778">MKITNLMTQLKNLVWLISYLSFFFSANSLAHGRWLLPSHTNISGNAEHVITLDMAISNDLFQGHYGFIQASQIADMSKLTATPASLDVILPDGVWRKDIPFHWLKIRSSGFDTLTQTGTHHYVLNQPPVYFVIFKDASGKLDRRFGKLSQVDLPSGAEVVSTMRYMPSIHTFVSRNALTKPHRLNKGLELIASNHPNDLFAGESAQFEIYFSGKPLNEEIEVQVVKGNTRYRNERNQQTFNLKNSHKFTVNFAEAGMYLIEAELKRPSTETGIELDRWALFTTLEVSPE</sequence>
<name>A0A0J8GTC9_9ALTE</name>
<dbReference type="AlphaFoldDB" id="A0A0J8GTC9"/>
<dbReference type="PATRIC" id="fig|1513271.3.peg.3454"/>
<dbReference type="EMBL" id="LAZL01000035">
    <property type="protein sequence ID" value="KMT63968.1"/>
    <property type="molecule type" value="Genomic_DNA"/>
</dbReference>
<organism evidence="1 2">
    <name type="scientific">Catenovulum maritimum</name>
    <dbReference type="NCBI Taxonomy" id="1513271"/>
    <lineage>
        <taxon>Bacteria</taxon>
        <taxon>Pseudomonadati</taxon>
        <taxon>Pseudomonadota</taxon>
        <taxon>Gammaproteobacteria</taxon>
        <taxon>Alteromonadales</taxon>
        <taxon>Alteromonadaceae</taxon>
        <taxon>Catenovulum</taxon>
    </lineage>
</organism>
<dbReference type="RefSeq" id="WP_048695137.1">
    <property type="nucleotide sequence ID" value="NZ_KQ130506.1"/>
</dbReference>
<evidence type="ECO:0000313" key="2">
    <source>
        <dbReference type="Proteomes" id="UP000037600"/>
    </source>
</evidence>
<accession>A0A0J8GTC9</accession>
<dbReference type="Proteomes" id="UP000037600">
    <property type="component" value="Unassembled WGS sequence"/>
</dbReference>
<reference evidence="1 2" key="1">
    <citation type="submission" date="2015-04" db="EMBL/GenBank/DDBJ databases">
        <title>Draft Genome Sequence of the Novel Agar-Digesting Marine Bacterium Q1.</title>
        <authorList>
            <person name="Li Y."/>
            <person name="Li D."/>
            <person name="Chen G."/>
            <person name="Du Z."/>
        </authorList>
    </citation>
    <scope>NUCLEOTIDE SEQUENCE [LARGE SCALE GENOMIC DNA]</scope>
    <source>
        <strain evidence="1 2">Q1</strain>
    </source>
</reference>
<dbReference type="STRING" id="1513271.XM47_16795"/>
<dbReference type="Pfam" id="PF10670">
    <property type="entry name" value="DUF4198"/>
    <property type="match status" value="1"/>
</dbReference>
<dbReference type="OrthoDB" id="5943at2"/>
<comment type="caution">
    <text evidence="1">The sequence shown here is derived from an EMBL/GenBank/DDBJ whole genome shotgun (WGS) entry which is preliminary data.</text>
</comment>
<gene>
    <name evidence="1" type="ORF">XM47_16795</name>
</gene>
<keyword evidence="2" id="KW-1185">Reference proteome</keyword>